<proteinExistence type="predicted"/>
<dbReference type="PANTHER" id="PTHR34618:SF1">
    <property type="entry name" value="SECRETED PROTEIN"/>
    <property type="match status" value="1"/>
</dbReference>
<dbReference type="AlphaFoldDB" id="A0A167N9E9"/>
<gene>
    <name evidence="1" type="ORF">CALVIDRAFT_456125</name>
</gene>
<protein>
    <submittedName>
        <fullName evidence="1">Uncharacterized protein</fullName>
    </submittedName>
</protein>
<name>A0A167N9E9_CALVF</name>
<feature type="non-terminal residue" evidence="1">
    <location>
        <position position="170"/>
    </location>
</feature>
<dbReference type="OrthoDB" id="3241054at2759"/>
<accession>A0A167N9E9</accession>
<evidence type="ECO:0000313" key="2">
    <source>
        <dbReference type="Proteomes" id="UP000076738"/>
    </source>
</evidence>
<dbReference type="InterPro" id="IPR021476">
    <property type="entry name" value="Egh16-like"/>
</dbReference>
<reference evidence="1 2" key="1">
    <citation type="journal article" date="2016" name="Mol. Biol. Evol.">
        <title>Comparative Genomics of Early-Diverging Mushroom-Forming Fungi Provides Insights into the Origins of Lignocellulose Decay Capabilities.</title>
        <authorList>
            <person name="Nagy L.G."/>
            <person name="Riley R."/>
            <person name="Tritt A."/>
            <person name="Adam C."/>
            <person name="Daum C."/>
            <person name="Floudas D."/>
            <person name="Sun H."/>
            <person name="Yadav J.S."/>
            <person name="Pangilinan J."/>
            <person name="Larsson K.H."/>
            <person name="Matsuura K."/>
            <person name="Barry K."/>
            <person name="Labutti K."/>
            <person name="Kuo R."/>
            <person name="Ohm R.A."/>
            <person name="Bhattacharya S.S."/>
            <person name="Shirouzu T."/>
            <person name="Yoshinaga Y."/>
            <person name="Martin F.M."/>
            <person name="Grigoriev I.V."/>
            <person name="Hibbett D.S."/>
        </authorList>
    </citation>
    <scope>NUCLEOTIDE SEQUENCE [LARGE SCALE GENOMIC DNA]</scope>
    <source>
        <strain evidence="1 2">TUFC12733</strain>
    </source>
</reference>
<organism evidence="1 2">
    <name type="scientific">Calocera viscosa (strain TUFC12733)</name>
    <dbReference type="NCBI Taxonomy" id="1330018"/>
    <lineage>
        <taxon>Eukaryota</taxon>
        <taxon>Fungi</taxon>
        <taxon>Dikarya</taxon>
        <taxon>Basidiomycota</taxon>
        <taxon>Agaricomycotina</taxon>
        <taxon>Dacrymycetes</taxon>
        <taxon>Dacrymycetales</taxon>
        <taxon>Dacrymycetaceae</taxon>
        <taxon>Calocera</taxon>
    </lineage>
</organism>
<keyword evidence="2" id="KW-1185">Reference proteome</keyword>
<dbReference type="Proteomes" id="UP000076738">
    <property type="component" value="Unassembled WGS sequence"/>
</dbReference>
<evidence type="ECO:0000313" key="1">
    <source>
        <dbReference type="EMBL" id="KZO97481.1"/>
    </source>
</evidence>
<feature type="non-terminal residue" evidence="1">
    <location>
        <position position="1"/>
    </location>
</feature>
<dbReference type="PANTHER" id="PTHR34618">
    <property type="entry name" value="SURFACE PROTEIN MAS1, PUTATIVE-RELATED"/>
    <property type="match status" value="1"/>
</dbReference>
<dbReference type="Pfam" id="PF11327">
    <property type="entry name" value="Egh16-like"/>
    <property type="match status" value="1"/>
</dbReference>
<dbReference type="EMBL" id="KV417279">
    <property type="protein sequence ID" value="KZO97481.1"/>
    <property type="molecule type" value="Genomic_DNA"/>
</dbReference>
<dbReference type="STRING" id="1330018.A0A167N9E9"/>
<sequence length="170" mass="16890">LSLLPLALAQGYIPHITGLNNLTSAGFGYNSSLPDLANAALFNTSSPSGCGTLPSGVPIDTASELDKASAAGLPMAGKNGSVWLLWRALGAGGQNASANASAEWDPTGSGQNFTPIALLANHAGNGAAGTDQLLTVQLPEHANCTSGTGENACLLRVRVGQGGSCFAVAS</sequence>